<protein>
    <submittedName>
        <fullName evidence="1">Uncharacterized protein</fullName>
    </submittedName>
</protein>
<name>A0A430UKN6_THESC</name>
<organism evidence="1 2">
    <name type="scientific">Thermus scotoductus</name>
    <dbReference type="NCBI Taxonomy" id="37636"/>
    <lineage>
        <taxon>Bacteria</taxon>
        <taxon>Thermotogati</taxon>
        <taxon>Deinococcota</taxon>
        <taxon>Deinococci</taxon>
        <taxon>Thermales</taxon>
        <taxon>Thermaceae</taxon>
        <taxon>Thermus</taxon>
    </lineage>
</organism>
<proteinExistence type="predicted"/>
<gene>
    <name evidence="1" type="ORF">CSW30_14170</name>
</gene>
<dbReference type="AlphaFoldDB" id="A0A430UKN6"/>
<reference evidence="1 2" key="1">
    <citation type="journal article" date="2019" name="Extremophiles">
        <title>Biogeography of thermophiles and predominance of Thermus scotoductus in domestic water heaters.</title>
        <authorList>
            <person name="Wilpiszeski R.L."/>
            <person name="Zhang Z."/>
            <person name="House C.H."/>
        </authorList>
    </citation>
    <scope>NUCLEOTIDE SEQUENCE [LARGE SCALE GENOMIC DNA]</scope>
    <source>
        <strain evidence="1 2">17_S17</strain>
    </source>
</reference>
<evidence type="ECO:0000313" key="2">
    <source>
        <dbReference type="Proteomes" id="UP000287173"/>
    </source>
</evidence>
<dbReference type="Proteomes" id="UP000287173">
    <property type="component" value="Unassembled WGS sequence"/>
</dbReference>
<dbReference type="RefSeq" id="WP_126218928.1">
    <property type="nucleotide sequence ID" value="NZ_PEMG01000472.1"/>
</dbReference>
<accession>A0A430UKN6</accession>
<comment type="caution">
    <text evidence="1">The sequence shown here is derived from an EMBL/GenBank/DDBJ whole genome shotgun (WGS) entry which is preliminary data.</text>
</comment>
<sequence length="80" mass="8736">MRGSRSGQEASLRVDAYNGYIQVDGRFEGDRFSGTYLIVAYGSGSATANLSLRRVQTRPGTLAIPSEPGQVLQKLWESLK</sequence>
<evidence type="ECO:0000313" key="1">
    <source>
        <dbReference type="EMBL" id="RTI03955.1"/>
    </source>
</evidence>
<dbReference type="EMBL" id="PEMG01000472">
    <property type="protein sequence ID" value="RTI03955.1"/>
    <property type="molecule type" value="Genomic_DNA"/>
</dbReference>